<accession>A0A8K1FFH9</accession>
<proteinExistence type="predicted"/>
<evidence type="ECO:0000256" key="1">
    <source>
        <dbReference type="SAM" id="MobiDB-lite"/>
    </source>
</evidence>
<dbReference type="PANTHER" id="PTHR46586:SF3">
    <property type="entry name" value="ANKYRIN REPEAT-CONTAINING PROTEIN"/>
    <property type="match status" value="1"/>
</dbReference>
<dbReference type="Pfam" id="PF13637">
    <property type="entry name" value="Ank_4"/>
    <property type="match status" value="6"/>
</dbReference>
<dbReference type="Pfam" id="PF12796">
    <property type="entry name" value="Ank_2"/>
    <property type="match status" value="1"/>
</dbReference>
<keyword evidence="3" id="KW-1185">Reference proteome</keyword>
<feature type="region of interest" description="Disordered" evidence="1">
    <location>
        <begin position="25"/>
        <end position="49"/>
    </location>
</feature>
<dbReference type="Proteomes" id="UP000794436">
    <property type="component" value="Unassembled WGS sequence"/>
</dbReference>
<protein>
    <recommendedName>
        <fullName evidence="4">Ankyrin repeat protein</fullName>
    </recommendedName>
</protein>
<dbReference type="OrthoDB" id="94960at2759"/>
<dbReference type="InterPro" id="IPR002110">
    <property type="entry name" value="Ankyrin_rpt"/>
</dbReference>
<reference evidence="2" key="1">
    <citation type="submission" date="2019-03" db="EMBL/GenBank/DDBJ databases">
        <title>Long read genome sequence of the mycoparasitic Pythium oligandrum ATCC 38472 isolated from sugarbeet rhizosphere.</title>
        <authorList>
            <person name="Gaulin E."/>
        </authorList>
    </citation>
    <scope>NUCLEOTIDE SEQUENCE</scope>
    <source>
        <strain evidence="2">ATCC 38472_TT</strain>
    </source>
</reference>
<evidence type="ECO:0000313" key="2">
    <source>
        <dbReference type="EMBL" id="TMW59009.1"/>
    </source>
</evidence>
<dbReference type="Gene3D" id="1.25.40.20">
    <property type="entry name" value="Ankyrin repeat-containing domain"/>
    <property type="match status" value="3"/>
</dbReference>
<sequence>METSSLRRVRDDVVEADATHVAKRRKTLVTREEESTATSVHVDQGDTGDLIERQDEASEERGDEEELQLAVERCEFERVRDLHDVLSRDPAWQCDGEAMKRAIEVGETDFVTWHLEHCSVNEVSRLMLVAAECGQVEILEHMWSFESGNIREEVVQESALAAVKKGSLKAMRWFHENVKLALPTGSLTVASEYGHLDVVQWLHTNRSGGCTTHAMDNAASNGHLHVVQWLHANRSEGCTTYAMNKAASNGHLDVVQWLHANRSEGCTTYAMNKAAKNGHLDVVQWLHANRSEGCTTDAMTVAAWNGHLAVVQWLHTNRSEGCTTSAVDWAAKNGHLDVVQWLHANRREGYTTLAMDLAAWNGHLDVVQWLHANRRPECTTSAMNSAAKNGHLDVVQWLHTNRNEGCTTYAMNKAAWNGHLAVVQGLHANRNEGCTTDAMNSAAKSGHLAVVQWLHANRSEGCTIDAMNKAAWNGHLAVVQWLHANWSEGCTTYAMDWAAKNGHLDVVQWLHANRSEGCTTYAMNKAAKNGHLDVVQWLHANRSEGCTTHAMDWAAENDHLAVIQWLHANRSEGCTTYAMNKAAKNGHLDAVQWLHTNRSEGCTISAIDWTAENGHLTVLEWLIRNRTEIGRSVMNLADAIYRRQIPIVKALYDRPDLMSWPRPPHANILFNLFLSNHPADISIFRYVANIRRMRYRLDAADNPYDASEGDVESAGGRKLDLILPTTVSKICESHNIPNLCGYIISDFFVGDARRRHGHEDALKRGWVHWLWCFSGQPSRDVVMLAEGGNLAGACVLHDRLKCADRLQCSKRFMYLTMANGDLEYVKWHILKCDGHSLQEWLHIAVWTGRVDVIDWMRANAQSAVSRISDGRSYKMFHSLDVSFVEVAERFKSEVMTAEANRDSYSVNQTNMNVIHGLPVSGSFADITVTGLYGAIVNGHLEILCQVYENRPDLEKWPTLEDGPEVLRQILHPDNKKMLTFFRHERGMLLETRDLNEAAIRGDTTRVKMIHELDLASSTTFAFDIAAVRGDDVMLEILIEGVDNPRYSTRAMDGASEEVDGLLPTPLDVVSMLDGTEDGDWLDACPRESIVPSL</sequence>
<dbReference type="EMBL" id="SPLM01000110">
    <property type="protein sequence ID" value="TMW59009.1"/>
    <property type="molecule type" value="Genomic_DNA"/>
</dbReference>
<evidence type="ECO:0008006" key="4">
    <source>
        <dbReference type="Google" id="ProtNLM"/>
    </source>
</evidence>
<name>A0A8K1FFH9_PYTOL</name>
<dbReference type="InterPro" id="IPR052050">
    <property type="entry name" value="SecEffector_AnkRepeat"/>
</dbReference>
<dbReference type="PANTHER" id="PTHR46586">
    <property type="entry name" value="ANKYRIN REPEAT-CONTAINING PROTEIN"/>
    <property type="match status" value="1"/>
</dbReference>
<gene>
    <name evidence="2" type="ORF">Poli38472_007154</name>
</gene>
<comment type="caution">
    <text evidence="2">The sequence shown here is derived from an EMBL/GenBank/DDBJ whole genome shotgun (WGS) entry which is preliminary data.</text>
</comment>
<dbReference type="AlphaFoldDB" id="A0A8K1FFH9"/>
<organism evidence="2 3">
    <name type="scientific">Pythium oligandrum</name>
    <name type="common">Mycoparasitic fungus</name>
    <dbReference type="NCBI Taxonomy" id="41045"/>
    <lineage>
        <taxon>Eukaryota</taxon>
        <taxon>Sar</taxon>
        <taxon>Stramenopiles</taxon>
        <taxon>Oomycota</taxon>
        <taxon>Peronosporomycetes</taxon>
        <taxon>Pythiales</taxon>
        <taxon>Pythiaceae</taxon>
        <taxon>Pythium</taxon>
    </lineage>
</organism>
<dbReference type="InterPro" id="IPR036770">
    <property type="entry name" value="Ankyrin_rpt-contain_sf"/>
</dbReference>
<dbReference type="SUPFAM" id="SSF48403">
    <property type="entry name" value="Ankyrin repeat"/>
    <property type="match status" value="2"/>
</dbReference>
<evidence type="ECO:0000313" key="3">
    <source>
        <dbReference type="Proteomes" id="UP000794436"/>
    </source>
</evidence>